<feature type="compositionally biased region" description="Low complexity" evidence="1">
    <location>
        <begin position="51"/>
        <end position="60"/>
    </location>
</feature>
<keyword evidence="2" id="KW-1133">Transmembrane helix</keyword>
<evidence type="ECO:0000256" key="1">
    <source>
        <dbReference type="SAM" id="MobiDB-lite"/>
    </source>
</evidence>
<keyword evidence="2" id="KW-0812">Transmembrane</keyword>
<protein>
    <submittedName>
        <fullName evidence="3">Uncharacterized protein</fullName>
    </submittedName>
</protein>
<evidence type="ECO:0000256" key="2">
    <source>
        <dbReference type="SAM" id="Phobius"/>
    </source>
</evidence>
<reference evidence="3" key="2">
    <citation type="submission" date="2004-01" db="EMBL/GenBank/DDBJ databases">
        <authorList>
            <person name="German Neurospora genome project"/>
        </authorList>
    </citation>
    <scope>NUCLEOTIDE SEQUENCE</scope>
</reference>
<feature type="region of interest" description="Disordered" evidence="1">
    <location>
        <begin position="1"/>
        <end position="63"/>
    </location>
</feature>
<dbReference type="EMBL" id="BX908809">
    <property type="protein sequence ID" value="CAF06064.1"/>
    <property type="molecule type" value="Genomic_DNA"/>
</dbReference>
<feature type="region of interest" description="Disordered" evidence="1">
    <location>
        <begin position="591"/>
        <end position="662"/>
    </location>
</feature>
<proteinExistence type="predicted"/>
<dbReference type="OMA" id="WANMLIE"/>
<feature type="compositionally biased region" description="Low complexity" evidence="1">
    <location>
        <begin position="816"/>
        <end position="834"/>
    </location>
</feature>
<feature type="compositionally biased region" description="Basic and acidic residues" evidence="1">
    <location>
        <begin position="735"/>
        <end position="744"/>
    </location>
</feature>
<feature type="region of interest" description="Disordered" evidence="1">
    <location>
        <begin position="327"/>
        <end position="407"/>
    </location>
</feature>
<reference evidence="3" key="1">
    <citation type="submission" date="2004-01" db="EMBL/GenBank/DDBJ databases">
        <authorList>
            <person name="Schulte U."/>
            <person name="Aign V."/>
            <person name="Hoheisel J."/>
            <person name="Brandt P."/>
            <person name="Fartmann B."/>
            <person name="Holland R."/>
            <person name="Nyakatura G."/>
            <person name="Mewes H.W."/>
            <person name="Mannhaupt G."/>
        </authorList>
    </citation>
    <scope>NUCLEOTIDE SEQUENCE</scope>
</reference>
<feature type="region of interest" description="Disordered" evidence="1">
    <location>
        <begin position="803"/>
        <end position="837"/>
    </location>
</feature>
<name>Q6M995_NEUCS</name>
<feature type="compositionally biased region" description="Polar residues" evidence="1">
    <location>
        <begin position="396"/>
        <end position="407"/>
    </location>
</feature>
<feature type="region of interest" description="Disordered" evidence="1">
    <location>
        <begin position="862"/>
        <end position="907"/>
    </location>
</feature>
<dbReference type="HOGENOM" id="CLU_298979_0_0_1"/>
<feature type="compositionally biased region" description="Polar residues" evidence="1">
    <location>
        <begin position="243"/>
        <end position="253"/>
    </location>
</feature>
<evidence type="ECO:0000313" key="3">
    <source>
        <dbReference type="EMBL" id="CAF06064.1"/>
    </source>
</evidence>
<dbReference type="OrthoDB" id="3439820at2759"/>
<sequence length="1034" mass="111693">MASHNHHVSHSCQPPPLGLDGAMPWPGPIYRQSATCPQSPAQPTHTRKAASVKSSGSSISRGRKNIAASVKEFFHGLRPSNCPEQGFTLRHHERDHGHPTIDEILTTGERNTSTAMQPRTTNARRFTTPRRKSVDSDPGQAEIRHHDPSTTDTIVSEAWNIPVVLPRRDSNISGKSMVKATHIPARKITSRLNTRSDDGPKVTYHRGDNQISSLDGTWANMGERRVKSGNIPTFSKPSRKPVPTQTGSYLPTSSQAHRVSTADSHNVMSSAVPGYNRARSLFLEKQEARRQRRILREAGDYLGVTGANPYTGMLDNITPRTSIDMTEFRRGSLQPSPQGSPRGEEKRRGTGKRTGPRQPSKLRKESEQWPSAASPNLSPIVQSQSPSNKSVEPAQTGESATTSHTSNSFLGMETMAVMVPSGGSLASATSFPSNTKSLRLRFHPLIPRRLGPGPMDTGSVPGPTGIKKSFSRIPVPDHCPVSRKMLPGTPMAPVPNSAKVIYPHLDLTNLNPARQWANMLIEDLSGLERSIRDSTREAKAWASSITQDISGLGQALHLPQPQSACTPIITITGCESSPHRQLPSAIREICPQRPEAKAPQKARKTSGKKAVKRLQKTLQSVTESSSHQTSSPSPSAVPKSGSSTPLDSPPSMQPSVSPKLARPDLHHHHSWIASLTADRVAEMVAEDLARASQDELPRAASVTISSTQETMRTKDEAKTSRRVSTPRPQEQTGWEMRKTMRGEAEIQDPTNGKRRSPLTSTHTRRPSLAKSKSWSSKNQNSADIKTLTQAMVQGAARAAFTQHPANQRTGSEGIPASASGSDSASTTGQATTGDMKAGEATGAAENAMAVELGTSPMTSLLEQRNKRHKRQKLKDSAGHGGDDNDGRSRSQDPKSKVSEPQTCQGDGAAASDDLYRLFPGLALPVRSMVAAGSGGQPFEVLVGVRIVVSVVVTFVAQFVCAYWAFVRPVFHLDSPLHKRYARGQATLGDVVVYVFALMFVFLAGAAVVWVIRGTVLVCRLVRAIIGGLAMLAGL</sequence>
<feature type="compositionally biased region" description="Basic residues" evidence="1">
    <location>
        <begin position="600"/>
        <end position="615"/>
    </location>
</feature>
<dbReference type="VEuPathDB" id="FungiDB:NCU04384"/>
<feature type="region of interest" description="Disordered" evidence="1">
    <location>
        <begin position="703"/>
        <end position="780"/>
    </location>
</feature>
<dbReference type="AlphaFoldDB" id="Q6M995"/>
<feature type="compositionally biased region" description="Polar residues" evidence="1">
    <location>
        <begin position="368"/>
        <end position="390"/>
    </location>
</feature>
<feature type="region of interest" description="Disordered" evidence="1">
    <location>
        <begin position="228"/>
        <end position="253"/>
    </location>
</feature>
<keyword evidence="2" id="KW-0472">Membrane</keyword>
<feature type="compositionally biased region" description="Polar residues" evidence="1">
    <location>
        <begin position="722"/>
        <end position="732"/>
    </location>
</feature>
<feature type="compositionally biased region" description="Low complexity" evidence="1">
    <location>
        <begin position="619"/>
        <end position="634"/>
    </location>
</feature>
<feature type="transmembrane region" description="Helical" evidence="2">
    <location>
        <begin position="987"/>
        <end position="1011"/>
    </location>
</feature>
<feature type="region of interest" description="Disordered" evidence="1">
    <location>
        <begin position="126"/>
        <end position="150"/>
    </location>
</feature>
<dbReference type="eggNOG" id="ENOG502TDPX">
    <property type="taxonomic scope" value="Eukaryota"/>
</dbReference>
<feature type="compositionally biased region" description="Basic residues" evidence="1">
    <location>
        <begin position="752"/>
        <end position="767"/>
    </location>
</feature>
<accession>Q6M995</accession>
<feature type="compositionally biased region" description="Polar residues" evidence="1">
    <location>
        <begin position="32"/>
        <end position="44"/>
    </location>
</feature>
<gene>
    <name evidence="3" type="ORF">29E8.310</name>
</gene>
<organism evidence="3">
    <name type="scientific">Neurospora crassa</name>
    <dbReference type="NCBI Taxonomy" id="5141"/>
    <lineage>
        <taxon>Eukaryota</taxon>
        <taxon>Fungi</taxon>
        <taxon>Dikarya</taxon>
        <taxon>Ascomycota</taxon>
        <taxon>Pezizomycotina</taxon>
        <taxon>Sordariomycetes</taxon>
        <taxon>Sordariomycetidae</taxon>
        <taxon>Sordariales</taxon>
        <taxon>Sordariaceae</taxon>
        <taxon>Neurospora</taxon>
    </lineage>
</organism>
<feature type="transmembrane region" description="Helical" evidence="2">
    <location>
        <begin position="946"/>
        <end position="966"/>
    </location>
</feature>
<feature type="compositionally biased region" description="Basic and acidic residues" evidence="1">
    <location>
        <begin position="873"/>
        <end position="897"/>
    </location>
</feature>